<keyword evidence="1" id="KW-1133">Transmembrane helix</keyword>
<evidence type="ECO:0000313" key="2">
    <source>
        <dbReference type="EMBL" id="KAK2594312.1"/>
    </source>
</evidence>
<keyword evidence="3" id="KW-1185">Reference proteome</keyword>
<gene>
    <name evidence="2" type="ORF">QQS21_007957</name>
</gene>
<dbReference type="EMBL" id="JASWJB010000173">
    <property type="protein sequence ID" value="KAK2594312.1"/>
    <property type="molecule type" value="Genomic_DNA"/>
</dbReference>
<evidence type="ECO:0000313" key="3">
    <source>
        <dbReference type="Proteomes" id="UP001251528"/>
    </source>
</evidence>
<keyword evidence="1" id="KW-0812">Transmembrane</keyword>
<dbReference type="AlphaFoldDB" id="A0AAJ0FRW0"/>
<accession>A0AAJ0FRW0</accession>
<dbReference type="Proteomes" id="UP001251528">
    <property type="component" value="Unassembled WGS sequence"/>
</dbReference>
<sequence>MAPSRTSPVRSTHIKIVGQGLVDNLRVNKAVQGIVIYQLKSTGNFTKKEIEDLLKLHSETTVAQHIHDVISANMHHLLGTNVRVPMSPMLGAALALPAIKVVIAMAVIVALSHAAIQHVLVAAKHAGVVVIAVLFFGVLAYRHLSLPETLVDKITPKVVTALKKQTLETNEAITVSVSEAIFREFFKLSKGTLENLRDKAVDEWDGSCLWLG</sequence>
<comment type="caution">
    <text evidence="2">The sequence shown here is derived from an EMBL/GenBank/DDBJ whole genome shotgun (WGS) entry which is preliminary data.</text>
</comment>
<organism evidence="2 3">
    <name type="scientific">Conoideocrella luteorostrata</name>
    <dbReference type="NCBI Taxonomy" id="1105319"/>
    <lineage>
        <taxon>Eukaryota</taxon>
        <taxon>Fungi</taxon>
        <taxon>Dikarya</taxon>
        <taxon>Ascomycota</taxon>
        <taxon>Pezizomycotina</taxon>
        <taxon>Sordariomycetes</taxon>
        <taxon>Hypocreomycetidae</taxon>
        <taxon>Hypocreales</taxon>
        <taxon>Clavicipitaceae</taxon>
        <taxon>Conoideocrella</taxon>
    </lineage>
</organism>
<keyword evidence="1" id="KW-0472">Membrane</keyword>
<reference evidence="2" key="1">
    <citation type="submission" date="2023-06" db="EMBL/GenBank/DDBJ databases">
        <title>Conoideocrella luteorostrata (Hypocreales: Clavicipitaceae), a potential biocontrol fungus for elongate hemlock scale in United States Christmas tree production areas.</title>
        <authorList>
            <person name="Barrett H."/>
            <person name="Lovett B."/>
            <person name="Macias A.M."/>
            <person name="Stajich J.E."/>
            <person name="Kasson M.T."/>
        </authorList>
    </citation>
    <scope>NUCLEOTIDE SEQUENCE</scope>
    <source>
        <strain evidence="2">ARSEF 14590</strain>
    </source>
</reference>
<feature type="transmembrane region" description="Helical" evidence="1">
    <location>
        <begin position="93"/>
        <end position="116"/>
    </location>
</feature>
<protein>
    <submittedName>
        <fullName evidence="2">Uncharacterized protein</fullName>
    </submittedName>
</protein>
<proteinExistence type="predicted"/>
<name>A0AAJ0FRW0_9HYPO</name>
<feature type="transmembrane region" description="Helical" evidence="1">
    <location>
        <begin position="122"/>
        <end position="141"/>
    </location>
</feature>
<evidence type="ECO:0000256" key="1">
    <source>
        <dbReference type="SAM" id="Phobius"/>
    </source>
</evidence>